<dbReference type="SUPFAM" id="SSF81901">
    <property type="entry name" value="HCP-like"/>
    <property type="match status" value="1"/>
</dbReference>
<evidence type="ECO:0000313" key="4">
    <source>
        <dbReference type="EMBL" id="OGM06296.1"/>
    </source>
</evidence>
<protein>
    <submittedName>
        <fullName evidence="4">Uncharacterized protein</fullName>
    </submittedName>
</protein>
<evidence type="ECO:0000256" key="3">
    <source>
        <dbReference type="SAM" id="MobiDB-lite"/>
    </source>
</evidence>
<dbReference type="SMART" id="SM00028">
    <property type="entry name" value="TPR"/>
    <property type="match status" value="4"/>
</dbReference>
<evidence type="ECO:0000313" key="5">
    <source>
        <dbReference type="Proteomes" id="UP000178735"/>
    </source>
</evidence>
<comment type="caution">
    <text evidence="4">The sequence shown here is derived from an EMBL/GenBank/DDBJ whole genome shotgun (WGS) entry which is preliminary data.</text>
</comment>
<reference evidence="4 5" key="1">
    <citation type="journal article" date="2016" name="Nat. Commun.">
        <title>Thousands of microbial genomes shed light on interconnected biogeochemical processes in an aquifer system.</title>
        <authorList>
            <person name="Anantharaman K."/>
            <person name="Brown C.T."/>
            <person name="Hug L.A."/>
            <person name="Sharon I."/>
            <person name="Castelle C.J."/>
            <person name="Probst A.J."/>
            <person name="Thomas B.C."/>
            <person name="Singh A."/>
            <person name="Wilkins M.J."/>
            <person name="Karaoz U."/>
            <person name="Brodie E.L."/>
            <person name="Williams K.H."/>
            <person name="Hubbard S.S."/>
            <person name="Banfield J.F."/>
        </authorList>
    </citation>
    <scope>NUCLEOTIDE SEQUENCE [LARGE SCALE GENOMIC DNA]</scope>
</reference>
<sequence length="309" mass="34511">MGRFKWLEVDPKKGGGSGGDETSRAAGAAEKAARKVENMTGAPKNAATGEKTSQFGKTAESDGVIYDADYFKNNGLKDYEACEYDQALLNFSKCLSENNKDEEAWLYQILTQIHLGKYPDALIWAKKAFGFFPSSSEAQAMLALALALAGEKDSAMAYSDGAVAKNAPNYFLWFARGEVLLQLENINNAFICFRKCADFKQVAGAKNLDFEIAMALLRAKRHTQALSYFKKAIQGGVCNFFIYEKIAYLNETLEFLDEALFYYRQSLNLKAANSAAQEGESRVRSQNTFFIKMFNKMYKFFKLGGQKNE</sequence>
<accession>A0A1F7WU17</accession>
<feature type="region of interest" description="Disordered" evidence="3">
    <location>
        <begin position="1"/>
        <end position="54"/>
    </location>
</feature>
<dbReference type="PANTHER" id="PTHR44943:SF8">
    <property type="entry name" value="TPR REPEAT-CONTAINING PROTEIN MJ0263"/>
    <property type="match status" value="1"/>
</dbReference>
<dbReference type="STRING" id="1817813.A2008_13390"/>
<dbReference type="Pfam" id="PF13181">
    <property type="entry name" value="TPR_8"/>
    <property type="match status" value="1"/>
</dbReference>
<feature type="compositionally biased region" description="Basic and acidic residues" evidence="3">
    <location>
        <begin position="1"/>
        <end position="13"/>
    </location>
</feature>
<keyword evidence="1" id="KW-0677">Repeat</keyword>
<name>A0A1F7WU17_9BACT</name>
<evidence type="ECO:0000256" key="1">
    <source>
        <dbReference type="ARBA" id="ARBA00022737"/>
    </source>
</evidence>
<organism evidence="4 5">
    <name type="scientific">Candidatus Wallbacteria bacterium GWC2_49_35</name>
    <dbReference type="NCBI Taxonomy" id="1817813"/>
    <lineage>
        <taxon>Bacteria</taxon>
        <taxon>Candidatus Walliibacteriota</taxon>
    </lineage>
</organism>
<gene>
    <name evidence="4" type="ORF">A2008_13390</name>
</gene>
<evidence type="ECO:0000256" key="2">
    <source>
        <dbReference type="ARBA" id="ARBA00022803"/>
    </source>
</evidence>
<dbReference type="PANTHER" id="PTHR44943">
    <property type="entry name" value="CELLULOSE SYNTHASE OPERON PROTEIN C"/>
    <property type="match status" value="1"/>
</dbReference>
<dbReference type="InterPro" id="IPR011990">
    <property type="entry name" value="TPR-like_helical_dom_sf"/>
</dbReference>
<dbReference type="InterPro" id="IPR051685">
    <property type="entry name" value="Ycf3/AcsC/BcsC/TPR_MFPF"/>
</dbReference>
<dbReference type="Gene3D" id="1.25.40.10">
    <property type="entry name" value="Tetratricopeptide repeat domain"/>
    <property type="match status" value="1"/>
</dbReference>
<dbReference type="AlphaFoldDB" id="A0A1F7WU17"/>
<proteinExistence type="predicted"/>
<dbReference type="Proteomes" id="UP000178735">
    <property type="component" value="Unassembled WGS sequence"/>
</dbReference>
<keyword evidence="2" id="KW-0802">TPR repeat</keyword>
<dbReference type="InterPro" id="IPR019734">
    <property type="entry name" value="TPR_rpt"/>
</dbReference>
<dbReference type="EMBL" id="MGFH01000070">
    <property type="protein sequence ID" value="OGM06296.1"/>
    <property type="molecule type" value="Genomic_DNA"/>
</dbReference>